<dbReference type="PANTHER" id="PTHR33067:SF15">
    <property type="entry name" value="RNA-DIRECTED DNA POLYMERASE"/>
    <property type="match status" value="1"/>
</dbReference>
<dbReference type="PANTHER" id="PTHR33067">
    <property type="entry name" value="RNA-DIRECTED DNA POLYMERASE-RELATED"/>
    <property type="match status" value="1"/>
</dbReference>
<accession>A0ABD1I7T8</accession>
<proteinExistence type="predicted"/>
<evidence type="ECO:0000313" key="4">
    <source>
        <dbReference type="Proteomes" id="UP001567538"/>
    </source>
</evidence>
<feature type="region of interest" description="Disordered" evidence="1">
    <location>
        <begin position="924"/>
        <end position="955"/>
    </location>
</feature>
<dbReference type="Gene3D" id="2.40.70.10">
    <property type="entry name" value="Acid Proteases"/>
    <property type="match status" value="1"/>
</dbReference>
<evidence type="ECO:0000259" key="2">
    <source>
        <dbReference type="Pfam" id="PF03732"/>
    </source>
</evidence>
<feature type="compositionally biased region" description="Basic and acidic residues" evidence="1">
    <location>
        <begin position="633"/>
        <end position="642"/>
    </location>
</feature>
<dbReference type="InterPro" id="IPR021109">
    <property type="entry name" value="Peptidase_aspartic_dom_sf"/>
</dbReference>
<organism evidence="3 4">
    <name type="scientific">Salvia divinorum</name>
    <name type="common">Maria pastora</name>
    <name type="synonym">Diviner's sage</name>
    <dbReference type="NCBI Taxonomy" id="28513"/>
    <lineage>
        <taxon>Eukaryota</taxon>
        <taxon>Viridiplantae</taxon>
        <taxon>Streptophyta</taxon>
        <taxon>Embryophyta</taxon>
        <taxon>Tracheophyta</taxon>
        <taxon>Spermatophyta</taxon>
        <taxon>Magnoliopsida</taxon>
        <taxon>eudicotyledons</taxon>
        <taxon>Gunneridae</taxon>
        <taxon>Pentapetalae</taxon>
        <taxon>asterids</taxon>
        <taxon>lamiids</taxon>
        <taxon>Lamiales</taxon>
        <taxon>Lamiaceae</taxon>
        <taxon>Nepetoideae</taxon>
        <taxon>Mentheae</taxon>
        <taxon>Salviinae</taxon>
        <taxon>Salvia</taxon>
        <taxon>Salvia subgen. Calosphace</taxon>
    </lineage>
</organism>
<dbReference type="AlphaFoldDB" id="A0ABD1I7T8"/>
<evidence type="ECO:0000313" key="3">
    <source>
        <dbReference type="EMBL" id="KAL1564795.1"/>
    </source>
</evidence>
<reference evidence="3 4" key="1">
    <citation type="submission" date="2024-06" db="EMBL/GenBank/DDBJ databases">
        <title>A chromosome level genome sequence of Diviner's sage (Salvia divinorum).</title>
        <authorList>
            <person name="Ford S.A."/>
            <person name="Ro D.-K."/>
            <person name="Ness R.W."/>
            <person name="Phillips M.A."/>
        </authorList>
    </citation>
    <scope>NUCLEOTIDE SEQUENCE [LARGE SCALE GENOMIC DNA]</scope>
    <source>
        <strain evidence="3">SAF-2024a</strain>
        <tissue evidence="3">Leaf</tissue>
    </source>
</reference>
<feature type="region of interest" description="Disordered" evidence="1">
    <location>
        <begin position="39"/>
        <end position="58"/>
    </location>
</feature>
<dbReference type="InterPro" id="IPR005162">
    <property type="entry name" value="Retrotrans_gag_dom"/>
</dbReference>
<dbReference type="Pfam" id="PF03732">
    <property type="entry name" value="Retrotrans_gag"/>
    <property type="match status" value="1"/>
</dbReference>
<dbReference type="Proteomes" id="UP001567538">
    <property type="component" value="Unassembled WGS sequence"/>
</dbReference>
<feature type="region of interest" description="Disordered" evidence="1">
    <location>
        <begin position="590"/>
        <end position="666"/>
    </location>
</feature>
<gene>
    <name evidence="3" type="ORF">AAHA92_07093</name>
</gene>
<name>A0ABD1I7T8_SALDI</name>
<dbReference type="CDD" id="cd00303">
    <property type="entry name" value="retropepsin_like"/>
    <property type="match status" value="1"/>
</dbReference>
<dbReference type="EMBL" id="JBEAFC010000003">
    <property type="protein sequence ID" value="KAL1564795.1"/>
    <property type="molecule type" value="Genomic_DNA"/>
</dbReference>
<evidence type="ECO:0000256" key="1">
    <source>
        <dbReference type="SAM" id="MobiDB-lite"/>
    </source>
</evidence>
<sequence length="980" mass="109556">MSKGLRFGRWNNAQNWRDTESNWRIREVATPVTTRSGLSTAVSSTLSSGSEEESDLPPQVKVESDLFSGLKEEYMANMEDDPEIGSLNAHLSGELAQAIVMTPGQAGIEEKNNVLAVMPHFYGRKIDNPYEFLHEFCKLCGIQRRPVGSTEEEYRLRALSFALKGEADSWFMRLPPNSIRSWAEFGSVFLDYFFPATRTNALKKEIQGATQEGDETLSQYWGIFKGLLDACPNNRMTEAEIYNNFYEGLAPESKDLVNSSSGGDFSRLRLSEARRVMGRLIDAKKAYDNPRAKMLRQAPVHAATNQAKDLMEARMDRMEKVILNALEKSKQPEPVEKAKAPVGPEERYQCYEPPMEMDYQHQANAMGNWNPGGHWNQNGNWVPKQRDAHGGITSIFTGQSRTHIHLLKRPPMRISKKKDPNGPAEIAMGRTTGALGARVINKIGQAEISKVSMFLHIREDSQEEMLTTHKECKEQGSGLYPPYPRQQNRPTDDLVGDLLNSQQHLQSNMQANNDVVHKLQDAHQEQKAAMDMLAKQLSQITTSINEMRGNDGRIPAIVKMPDKANISQITLRSGKAYQGPSQLIDGGAAEAEKRGDAGPFPDEIQSGDLGKSLPRMADPFFLDPEPEEEEQKAEERKEDKGPSGEAPCASQVKQAKPYPHRGETKKKKEDPIDFMAVFGKLKINLPFLQALKLPPFSQFIKDLIMGKAKADRKIVIGESVSAVIQQKRLPSKHTDPGMFTLPIKIGDVRIEHAMCDLGASINVLPYSVYTKLVGARLMETKVVIQLADRSCINLVGVLENVIAKVHDFLYPADFHVIQMSDASSAESSEVLLGRPFLWTTKTLIDVLDVIAPLVQEFLEEEFLKEKFEDATEHKEIEAEVASWCEAVQKKDLTDQEISEAIMEFCQAKGSAGSSRPAQLASMEKALEKENQPTDDEEKNPLPQEESPTKELKKLPSGLKYAYLGEEETMPVIINSQLTQK</sequence>
<feature type="domain" description="Retrotransposon gag" evidence="2">
    <location>
        <begin position="159"/>
        <end position="250"/>
    </location>
</feature>
<protein>
    <recommendedName>
        <fullName evidence="2">Retrotransposon gag domain-containing protein</fullName>
    </recommendedName>
</protein>
<feature type="compositionally biased region" description="Low complexity" evidence="1">
    <location>
        <begin position="39"/>
        <end position="49"/>
    </location>
</feature>
<comment type="caution">
    <text evidence="3">The sequence shown here is derived from an EMBL/GenBank/DDBJ whole genome shotgun (WGS) entry which is preliminary data.</text>
</comment>
<keyword evidence="4" id="KW-1185">Reference proteome</keyword>